<proteinExistence type="inferred from homology"/>
<protein>
    <recommendedName>
        <fullName evidence="3">Myelin basic protein</fullName>
    </recommendedName>
</protein>
<dbReference type="PANTHER" id="PTHR11429">
    <property type="entry name" value="MYELIN BASIC PROTEIN"/>
    <property type="match status" value="1"/>
</dbReference>
<dbReference type="GO" id="GO:0043209">
    <property type="term" value="C:myelin sheath"/>
    <property type="evidence" value="ECO:0007669"/>
    <property type="project" value="UniProtKB-SubCell"/>
</dbReference>
<name>A0AAY5L2C1_ESOLU</name>
<comment type="similarity">
    <text evidence="2">Belongs to the myelin basic protein family.</text>
</comment>
<evidence type="ECO:0000256" key="3">
    <source>
        <dbReference type="ARBA" id="ARBA00019097"/>
    </source>
</evidence>
<accession>A0AAY5L2C1</accession>
<dbReference type="Pfam" id="PF01669">
    <property type="entry name" value="Myelin_MBP"/>
    <property type="match status" value="1"/>
</dbReference>
<sequence>MATASTTGQSRRKKAPGLMDQIGTFFGGDKKKRSKGSFRSHATSPKPAPKRRANENAIVHFFRSLSASSSPRPKSRWREVLGLVGHSKSTLNTQVNVFLCLQNVFVSNVLLQHRHVLMQQSHLTDAAKNKELCPKSSTWRPSPAHHPNAGAPSSELS</sequence>
<dbReference type="Ensembl" id="ENSELUT00000097500.1">
    <property type="protein sequence ID" value="ENSELUP00000095254.1"/>
    <property type="gene ID" value="ENSELUG00000043014.1"/>
</dbReference>
<evidence type="ECO:0000256" key="6">
    <source>
        <dbReference type="SAM" id="MobiDB-lite"/>
    </source>
</evidence>
<feature type="region of interest" description="Disordered" evidence="6">
    <location>
        <begin position="1"/>
        <end position="54"/>
    </location>
</feature>
<dbReference type="PANTHER" id="PTHR11429:SF0">
    <property type="entry name" value="MYELIN BASIC PROTEIN"/>
    <property type="match status" value="1"/>
</dbReference>
<evidence type="ECO:0000256" key="2">
    <source>
        <dbReference type="ARBA" id="ARBA00005936"/>
    </source>
</evidence>
<evidence type="ECO:0000256" key="5">
    <source>
        <dbReference type="ARBA" id="ARBA00023136"/>
    </source>
</evidence>
<reference evidence="7 8" key="1">
    <citation type="submission" date="2020-02" db="EMBL/GenBank/DDBJ databases">
        <title>Esox lucius (northern pike) genome, fEsoLuc1, primary haplotype.</title>
        <authorList>
            <person name="Myers G."/>
            <person name="Karagic N."/>
            <person name="Meyer A."/>
            <person name="Pippel M."/>
            <person name="Reichard M."/>
            <person name="Winkler S."/>
            <person name="Tracey A."/>
            <person name="Sims Y."/>
            <person name="Howe K."/>
            <person name="Rhie A."/>
            <person name="Formenti G."/>
            <person name="Durbin R."/>
            <person name="Fedrigo O."/>
            <person name="Jarvis E.D."/>
        </authorList>
    </citation>
    <scope>NUCLEOTIDE SEQUENCE [LARGE SCALE GENOMIC DNA]</scope>
</reference>
<dbReference type="InterPro" id="IPR000548">
    <property type="entry name" value="Myelin_BP"/>
</dbReference>
<evidence type="ECO:0000256" key="1">
    <source>
        <dbReference type="ARBA" id="ARBA00004392"/>
    </source>
</evidence>
<dbReference type="Proteomes" id="UP000265140">
    <property type="component" value="Chromosome 10"/>
</dbReference>
<evidence type="ECO:0000256" key="4">
    <source>
        <dbReference type="ARBA" id="ARBA00022475"/>
    </source>
</evidence>
<organism evidence="7 8">
    <name type="scientific">Esox lucius</name>
    <name type="common">Northern pike</name>
    <dbReference type="NCBI Taxonomy" id="8010"/>
    <lineage>
        <taxon>Eukaryota</taxon>
        <taxon>Metazoa</taxon>
        <taxon>Chordata</taxon>
        <taxon>Craniata</taxon>
        <taxon>Vertebrata</taxon>
        <taxon>Euteleostomi</taxon>
        <taxon>Actinopterygii</taxon>
        <taxon>Neopterygii</taxon>
        <taxon>Teleostei</taxon>
        <taxon>Protacanthopterygii</taxon>
        <taxon>Esociformes</taxon>
        <taxon>Esocidae</taxon>
        <taxon>Esox</taxon>
    </lineage>
</organism>
<dbReference type="AlphaFoldDB" id="A0AAY5L2C1"/>
<dbReference type="GeneTree" id="ENSGT00940000171486"/>
<dbReference type="GO" id="GO:0019911">
    <property type="term" value="F:structural constituent of myelin sheath"/>
    <property type="evidence" value="ECO:0007669"/>
    <property type="project" value="InterPro"/>
</dbReference>
<keyword evidence="5" id="KW-0472">Membrane</keyword>
<reference evidence="7" key="3">
    <citation type="submission" date="2025-09" db="UniProtKB">
        <authorList>
            <consortium name="Ensembl"/>
        </authorList>
    </citation>
    <scope>IDENTIFICATION</scope>
</reference>
<keyword evidence="8" id="KW-1185">Reference proteome</keyword>
<keyword evidence="4" id="KW-1003">Cell membrane</keyword>
<comment type="subcellular location">
    <subcellularLocation>
        <location evidence="1">Myelin membrane</location>
        <topology evidence="1">Peripheral membrane protein</topology>
        <orientation evidence="1">Cytoplasmic side</orientation>
    </subcellularLocation>
</comment>
<evidence type="ECO:0000313" key="8">
    <source>
        <dbReference type="Proteomes" id="UP000265140"/>
    </source>
</evidence>
<feature type="region of interest" description="Disordered" evidence="6">
    <location>
        <begin position="133"/>
        <end position="157"/>
    </location>
</feature>
<evidence type="ECO:0000313" key="7">
    <source>
        <dbReference type="Ensembl" id="ENSELUP00000095254.1"/>
    </source>
</evidence>
<reference evidence="7" key="2">
    <citation type="submission" date="2025-08" db="UniProtKB">
        <authorList>
            <consortium name="Ensembl"/>
        </authorList>
    </citation>
    <scope>IDENTIFICATION</scope>
</reference>